<dbReference type="CDD" id="cd00761">
    <property type="entry name" value="Glyco_tranf_GTA_type"/>
    <property type="match status" value="1"/>
</dbReference>
<organism evidence="2 3">
    <name type="scientific">Marinoscillum luteum</name>
    <dbReference type="NCBI Taxonomy" id="861051"/>
    <lineage>
        <taxon>Bacteria</taxon>
        <taxon>Pseudomonadati</taxon>
        <taxon>Bacteroidota</taxon>
        <taxon>Cytophagia</taxon>
        <taxon>Cytophagales</taxon>
        <taxon>Reichenbachiellaceae</taxon>
        <taxon>Marinoscillum</taxon>
    </lineage>
</organism>
<dbReference type="RefSeq" id="WP_395417615.1">
    <property type="nucleotide sequence ID" value="NZ_JBIPKE010000017.1"/>
</dbReference>
<dbReference type="PANTHER" id="PTHR43685:SF2">
    <property type="entry name" value="GLYCOSYLTRANSFERASE 2-LIKE DOMAIN-CONTAINING PROTEIN"/>
    <property type="match status" value="1"/>
</dbReference>
<proteinExistence type="predicted"/>
<keyword evidence="3" id="KW-1185">Reference proteome</keyword>
<name>A0ABW7N9B6_9BACT</name>
<dbReference type="InterPro" id="IPR001173">
    <property type="entry name" value="Glyco_trans_2-like"/>
</dbReference>
<dbReference type="Pfam" id="PF00535">
    <property type="entry name" value="Glycos_transf_2"/>
    <property type="match status" value="1"/>
</dbReference>
<accession>A0ABW7N9B6</accession>
<dbReference type="InterPro" id="IPR050834">
    <property type="entry name" value="Glycosyltransf_2"/>
</dbReference>
<dbReference type="PANTHER" id="PTHR43685">
    <property type="entry name" value="GLYCOSYLTRANSFERASE"/>
    <property type="match status" value="1"/>
</dbReference>
<evidence type="ECO:0000259" key="1">
    <source>
        <dbReference type="Pfam" id="PF00535"/>
    </source>
</evidence>
<sequence length="306" mass="34970">MYFATFISIDSFNNLNTLSRVSIIVTVYNRVAFLRAALTSALAQSLPPCEVLVIDDGSDTEQAAEIAAIVAEFDQVKLTRLERNGGVSAARNYGVGLATGDYLLFLDDDDLLEEHFLKGAVSYLEQHSTVDVFISKTTLFAERSSARFERLRRYYTYIQQRDHLKSASHPAYFLIYCPAIHSMVFRKGTFQQRRFPEDLTYGEDRYLLMHMRSEGVTFHSADVVGGKYRIHEQEPPLVARQLTFIQKLERSGWLRSPFEKAYLHLLEAYFLMKAGQWFKALGAGLYVLRSPRVMGKAVIAFVRSRF</sequence>
<evidence type="ECO:0000313" key="3">
    <source>
        <dbReference type="Proteomes" id="UP001610063"/>
    </source>
</evidence>
<reference evidence="2 3" key="1">
    <citation type="journal article" date="2013" name="Int. J. Syst. Evol. Microbiol.">
        <title>Marinoscillum luteum sp. nov., isolated from marine sediment.</title>
        <authorList>
            <person name="Cha I.T."/>
            <person name="Park S.J."/>
            <person name="Kim S.J."/>
            <person name="Kim J.G."/>
            <person name="Jung M.Y."/>
            <person name="Shin K.S."/>
            <person name="Kwon K.K."/>
            <person name="Yang S.H."/>
            <person name="Seo Y.S."/>
            <person name="Rhee S.K."/>
        </authorList>
    </citation>
    <scope>NUCLEOTIDE SEQUENCE [LARGE SCALE GENOMIC DNA]</scope>
    <source>
        <strain evidence="2 3">KCTC 23939</strain>
    </source>
</reference>
<dbReference type="Proteomes" id="UP001610063">
    <property type="component" value="Unassembled WGS sequence"/>
</dbReference>
<feature type="domain" description="Glycosyltransferase 2-like" evidence="1">
    <location>
        <begin position="22"/>
        <end position="164"/>
    </location>
</feature>
<dbReference type="InterPro" id="IPR029044">
    <property type="entry name" value="Nucleotide-diphossugar_trans"/>
</dbReference>
<comment type="caution">
    <text evidence="2">The sequence shown here is derived from an EMBL/GenBank/DDBJ whole genome shotgun (WGS) entry which is preliminary data.</text>
</comment>
<protein>
    <submittedName>
        <fullName evidence="2">Glycosyltransferase family 2 protein</fullName>
    </submittedName>
</protein>
<gene>
    <name evidence="2" type="ORF">ACHKAR_12300</name>
</gene>
<evidence type="ECO:0000313" key="2">
    <source>
        <dbReference type="EMBL" id="MFH6984227.1"/>
    </source>
</evidence>
<dbReference type="Gene3D" id="3.90.550.10">
    <property type="entry name" value="Spore Coat Polysaccharide Biosynthesis Protein SpsA, Chain A"/>
    <property type="match status" value="1"/>
</dbReference>
<dbReference type="SUPFAM" id="SSF53448">
    <property type="entry name" value="Nucleotide-diphospho-sugar transferases"/>
    <property type="match status" value="1"/>
</dbReference>
<dbReference type="EMBL" id="JBIPKE010000017">
    <property type="protein sequence ID" value="MFH6984227.1"/>
    <property type="molecule type" value="Genomic_DNA"/>
</dbReference>